<keyword evidence="3" id="KW-1185">Reference proteome</keyword>
<protein>
    <recommendedName>
        <fullName evidence="4">TonB-dependent receptor plug domain-containing protein</fullName>
    </recommendedName>
</protein>
<dbReference type="Gene3D" id="2.170.130.10">
    <property type="entry name" value="TonB-dependent receptor, plug domain"/>
    <property type="match status" value="1"/>
</dbReference>
<evidence type="ECO:0000313" key="2">
    <source>
        <dbReference type="EMBL" id="WYW54416.1"/>
    </source>
</evidence>
<proteinExistence type="predicted"/>
<reference evidence="2 3" key="1">
    <citation type="submission" date="2024-03" db="EMBL/GenBank/DDBJ databases">
        <authorList>
            <person name="Cao K."/>
        </authorList>
    </citation>
    <scope>NUCLEOTIDE SEQUENCE [LARGE SCALE GENOMIC DNA]</scope>
    <source>
        <strain evidence="2 3">MCCC 1K00696</strain>
    </source>
</reference>
<dbReference type="RefSeq" id="WP_340931437.1">
    <property type="nucleotide sequence ID" value="NZ_CP150496.1"/>
</dbReference>
<organism evidence="2 3">
    <name type="scientific">Polaribacter marinaquae</name>
    <dbReference type="NCBI Taxonomy" id="1642819"/>
    <lineage>
        <taxon>Bacteria</taxon>
        <taxon>Pseudomonadati</taxon>
        <taxon>Bacteroidota</taxon>
        <taxon>Flavobacteriia</taxon>
        <taxon>Flavobacteriales</taxon>
        <taxon>Flavobacteriaceae</taxon>
    </lineage>
</organism>
<accession>A0ABZ2TMR0</accession>
<gene>
    <name evidence="2" type="ORF">WG950_07715</name>
</gene>
<dbReference type="EMBL" id="CP150496">
    <property type="protein sequence ID" value="WYW54416.1"/>
    <property type="molecule type" value="Genomic_DNA"/>
</dbReference>
<evidence type="ECO:0008006" key="4">
    <source>
        <dbReference type="Google" id="ProtNLM"/>
    </source>
</evidence>
<dbReference type="Proteomes" id="UP001491088">
    <property type="component" value="Chromosome"/>
</dbReference>
<dbReference type="InterPro" id="IPR037066">
    <property type="entry name" value="Plug_dom_sf"/>
</dbReference>
<evidence type="ECO:0000313" key="3">
    <source>
        <dbReference type="Proteomes" id="UP001491088"/>
    </source>
</evidence>
<dbReference type="SUPFAM" id="SSF56935">
    <property type="entry name" value="Porins"/>
    <property type="match status" value="1"/>
</dbReference>
<sequence length="161" mass="18319">MKKITILLVLLMACNFTVLAQNTNKKNLYVKVKDDKKPLIIVDGKKFEFPVELIDQSQIESMHILKGEKALVEYNAPNGVIIINTKHYKPIDWSDKEKKEKLLTKDSKKEPLVIIDGVVSSRKVLDSLAPRYIEKMEVLKGEKALKKYNAPNGVILITTKN</sequence>
<evidence type="ECO:0000256" key="1">
    <source>
        <dbReference type="SAM" id="SignalP"/>
    </source>
</evidence>
<keyword evidence="1" id="KW-0732">Signal</keyword>
<feature type="chain" id="PRO_5045191910" description="TonB-dependent receptor plug domain-containing protein" evidence="1">
    <location>
        <begin position="21"/>
        <end position="161"/>
    </location>
</feature>
<name>A0ABZ2TMR0_9FLAO</name>
<feature type="signal peptide" evidence="1">
    <location>
        <begin position="1"/>
        <end position="20"/>
    </location>
</feature>